<evidence type="ECO:0000313" key="1">
    <source>
        <dbReference type="EMBL" id="ODS33994.1"/>
    </source>
</evidence>
<dbReference type="Proteomes" id="UP000094056">
    <property type="component" value="Unassembled WGS sequence"/>
</dbReference>
<proteinExistence type="predicted"/>
<dbReference type="AlphaFoldDB" id="A0A1E3XGE5"/>
<dbReference type="EMBL" id="MAYW01000015">
    <property type="protein sequence ID" value="ODS33994.1"/>
    <property type="molecule type" value="Genomic_DNA"/>
</dbReference>
<sequence>MLGSDMKKIKIYLDTSVINFLYADDVPELKKVTEEFFAYVKEGQRYDVYVSDVVINEINKTNDPIKKKKLISIIESYGLTKLPNFKDVEMSALAEIYLNKGVIPRSKIEDALHIAYAVVFEIDVLLSWNFKHLANIKQEREVLIVNIEIGYNYPIRIVTPMEVDYEDSNDI</sequence>
<gene>
    <name evidence="1" type="ORF">SCARUB_00865</name>
</gene>
<accession>A0A1E3XGE5</accession>
<dbReference type="SUPFAM" id="SSF88723">
    <property type="entry name" value="PIN domain-like"/>
    <property type="match status" value="1"/>
</dbReference>
<comment type="caution">
    <text evidence="1">The sequence shown here is derived from an EMBL/GenBank/DDBJ whole genome shotgun (WGS) entry which is preliminary data.</text>
</comment>
<reference evidence="1 2" key="1">
    <citation type="submission" date="2016-07" db="EMBL/GenBank/DDBJ databases">
        <title>Draft genome of Scalindua rubra, obtained from a brine-seawater interface in the Red Sea, sheds light on salt adaptation in anammox bacteria.</title>
        <authorList>
            <person name="Speth D.R."/>
            <person name="Lagkouvardos I."/>
            <person name="Wang Y."/>
            <person name="Qian P.-Y."/>
            <person name="Dutilh B.E."/>
            <person name="Jetten M.S."/>
        </authorList>
    </citation>
    <scope>NUCLEOTIDE SEQUENCE [LARGE SCALE GENOMIC DNA]</scope>
    <source>
        <strain evidence="1">BSI-1</strain>
    </source>
</reference>
<name>A0A1E3XGE5_9BACT</name>
<evidence type="ECO:0000313" key="2">
    <source>
        <dbReference type="Proteomes" id="UP000094056"/>
    </source>
</evidence>
<dbReference type="InterPro" id="IPR029060">
    <property type="entry name" value="PIN-like_dom_sf"/>
</dbReference>
<evidence type="ECO:0008006" key="3">
    <source>
        <dbReference type="Google" id="ProtNLM"/>
    </source>
</evidence>
<protein>
    <recommendedName>
        <fullName evidence="3">PIN domain-containing protein</fullName>
    </recommendedName>
</protein>
<organism evidence="1 2">
    <name type="scientific">Candidatus Scalindua rubra</name>
    <dbReference type="NCBI Taxonomy" id="1872076"/>
    <lineage>
        <taxon>Bacteria</taxon>
        <taxon>Pseudomonadati</taxon>
        <taxon>Planctomycetota</taxon>
        <taxon>Candidatus Brocadiia</taxon>
        <taxon>Candidatus Brocadiales</taxon>
        <taxon>Candidatus Scalinduaceae</taxon>
        <taxon>Candidatus Scalindua</taxon>
    </lineage>
</organism>